<evidence type="ECO:0000313" key="4">
    <source>
        <dbReference type="Proteomes" id="UP001158049"/>
    </source>
</evidence>
<feature type="region of interest" description="Disordered" evidence="1">
    <location>
        <begin position="46"/>
        <end position="110"/>
    </location>
</feature>
<dbReference type="RefSeq" id="WP_283441315.1">
    <property type="nucleotide sequence ID" value="NZ_FXUL01000003.1"/>
</dbReference>
<organism evidence="3 4">
    <name type="scientific">Noviherbaspirillum suwonense</name>
    <dbReference type="NCBI Taxonomy" id="1224511"/>
    <lineage>
        <taxon>Bacteria</taxon>
        <taxon>Pseudomonadati</taxon>
        <taxon>Pseudomonadota</taxon>
        <taxon>Betaproteobacteria</taxon>
        <taxon>Burkholderiales</taxon>
        <taxon>Oxalobacteraceae</taxon>
        <taxon>Noviherbaspirillum</taxon>
    </lineage>
</organism>
<dbReference type="Proteomes" id="UP001158049">
    <property type="component" value="Unassembled WGS sequence"/>
</dbReference>
<comment type="caution">
    <text evidence="3">The sequence shown here is derived from an EMBL/GenBank/DDBJ whole genome shotgun (WGS) entry which is preliminary data.</text>
</comment>
<keyword evidence="4" id="KW-1185">Reference proteome</keyword>
<evidence type="ECO:0000256" key="1">
    <source>
        <dbReference type="SAM" id="MobiDB-lite"/>
    </source>
</evidence>
<feature type="signal peptide" evidence="2">
    <location>
        <begin position="1"/>
        <end position="23"/>
    </location>
</feature>
<proteinExistence type="predicted"/>
<sequence length="110" mass="11112">MSLSIWPAAAALALLPAAALAQAGGHAHPADADAPVPASHYVSALSSYQPAADEKTSPDQVWRSANQEVGNAGPMHAMHGTQPMQAAPQPAAAPPDPHAGHGAQHDHQGK</sequence>
<evidence type="ECO:0000256" key="2">
    <source>
        <dbReference type="SAM" id="SignalP"/>
    </source>
</evidence>
<reference evidence="3 4" key="1">
    <citation type="submission" date="2017-05" db="EMBL/GenBank/DDBJ databases">
        <authorList>
            <person name="Varghese N."/>
            <person name="Submissions S."/>
        </authorList>
    </citation>
    <scope>NUCLEOTIDE SEQUENCE [LARGE SCALE GENOMIC DNA]</scope>
    <source>
        <strain evidence="3 4">DSM 26001</strain>
    </source>
</reference>
<accession>A0ABY1Q0L5</accession>
<evidence type="ECO:0000313" key="3">
    <source>
        <dbReference type="EMBL" id="SMP51635.1"/>
    </source>
</evidence>
<feature type="chain" id="PRO_5047389291" evidence="2">
    <location>
        <begin position="24"/>
        <end position="110"/>
    </location>
</feature>
<gene>
    <name evidence="3" type="ORF">SAMN06295970_10336</name>
</gene>
<keyword evidence="2" id="KW-0732">Signal</keyword>
<protein>
    <submittedName>
        <fullName evidence="3">Uncharacterized protein</fullName>
    </submittedName>
</protein>
<name>A0ABY1Q0L5_9BURK</name>
<dbReference type="EMBL" id="FXUL01000003">
    <property type="protein sequence ID" value="SMP51635.1"/>
    <property type="molecule type" value="Genomic_DNA"/>
</dbReference>